<accession>A0ABU5ZIZ6</accession>
<dbReference type="InterPro" id="IPR011990">
    <property type="entry name" value="TPR-like_helical_dom_sf"/>
</dbReference>
<gene>
    <name evidence="2" type="ORF">VF724_06440</name>
</gene>
<feature type="repeat" description="TPR" evidence="1">
    <location>
        <begin position="162"/>
        <end position="195"/>
    </location>
</feature>
<keyword evidence="3" id="KW-1185">Reference proteome</keyword>
<evidence type="ECO:0000313" key="2">
    <source>
        <dbReference type="EMBL" id="MEB3101301.1"/>
    </source>
</evidence>
<dbReference type="InterPro" id="IPR019734">
    <property type="entry name" value="TPR_rpt"/>
</dbReference>
<dbReference type="SUPFAM" id="SSF48452">
    <property type="entry name" value="TPR-like"/>
    <property type="match status" value="1"/>
</dbReference>
<dbReference type="PROSITE" id="PS50005">
    <property type="entry name" value="TPR"/>
    <property type="match status" value="1"/>
</dbReference>
<dbReference type="Proteomes" id="UP001310386">
    <property type="component" value="Unassembled WGS sequence"/>
</dbReference>
<dbReference type="EMBL" id="JAYJLD010000007">
    <property type="protein sequence ID" value="MEB3101301.1"/>
    <property type="molecule type" value="Genomic_DNA"/>
</dbReference>
<sequence>MFKQLFATMNEALDRIIESYSTADEEKKQELNHQLHVLRTMSDEYIEQWLLFEEKMSRFAENHPMDNLASPLMQDNSIMMDTLKEIDEPMLSEEFVRGQGYFKLLMFDEAIREFNKAAQKHPDLLWARLYLALSHMQIGEYAEAYRYFHFIIPLTNHPKILATAYNALGCIQVTKHNLEKAYDLFRTAYKLDPTNMEPIMNMEVCMNNKGTLKYGSMMFN</sequence>
<evidence type="ECO:0008006" key="4">
    <source>
        <dbReference type="Google" id="ProtNLM"/>
    </source>
</evidence>
<keyword evidence="1" id="KW-0802">TPR repeat</keyword>
<dbReference type="RefSeq" id="WP_371753419.1">
    <property type="nucleotide sequence ID" value="NZ_JAYJLD010000007.1"/>
</dbReference>
<proteinExistence type="predicted"/>
<protein>
    <recommendedName>
        <fullName evidence="4">Tetratricopeptide repeat protein</fullName>
    </recommendedName>
</protein>
<evidence type="ECO:0000313" key="3">
    <source>
        <dbReference type="Proteomes" id="UP001310386"/>
    </source>
</evidence>
<evidence type="ECO:0000256" key="1">
    <source>
        <dbReference type="PROSITE-ProRule" id="PRU00339"/>
    </source>
</evidence>
<organism evidence="2 3">
    <name type="scientific">Ferviditalea candida</name>
    <dbReference type="NCBI Taxonomy" id="3108399"/>
    <lineage>
        <taxon>Bacteria</taxon>
        <taxon>Bacillati</taxon>
        <taxon>Bacillota</taxon>
        <taxon>Bacilli</taxon>
        <taxon>Bacillales</taxon>
        <taxon>Paenibacillaceae</taxon>
        <taxon>Ferviditalea</taxon>
    </lineage>
</organism>
<comment type="caution">
    <text evidence="2">The sequence shown here is derived from an EMBL/GenBank/DDBJ whole genome shotgun (WGS) entry which is preliminary data.</text>
</comment>
<name>A0ABU5ZIZ6_9BACL</name>
<dbReference type="SMART" id="SM00028">
    <property type="entry name" value="TPR"/>
    <property type="match status" value="3"/>
</dbReference>
<reference evidence="2" key="1">
    <citation type="submission" date="2023-12" db="EMBL/GenBank/DDBJ databases">
        <title>Fervidustalea candida gen. nov., sp. nov., a novel member of the family Paenibacillaceae isolated from a geothermal area.</title>
        <authorList>
            <person name="Li W.-J."/>
            <person name="Jiao J.-Y."/>
            <person name="Chen Y."/>
        </authorList>
    </citation>
    <scope>NUCLEOTIDE SEQUENCE</scope>
    <source>
        <strain evidence="2">SYSU GA230002</strain>
    </source>
</reference>
<dbReference type="Gene3D" id="1.25.40.10">
    <property type="entry name" value="Tetratricopeptide repeat domain"/>
    <property type="match status" value="1"/>
</dbReference>